<proteinExistence type="predicted"/>
<feature type="transmembrane region" description="Helical" evidence="1">
    <location>
        <begin position="173"/>
        <end position="196"/>
    </location>
</feature>
<dbReference type="Proteomes" id="UP001642540">
    <property type="component" value="Unassembled WGS sequence"/>
</dbReference>
<keyword evidence="1" id="KW-0472">Membrane</keyword>
<name>A0ABP1S7W3_9HEXA</name>
<evidence type="ECO:0000313" key="3">
    <source>
        <dbReference type="Proteomes" id="UP001642540"/>
    </source>
</evidence>
<accession>A0ABP1S7W3</accession>
<dbReference type="EMBL" id="CAXLJM020000164">
    <property type="protein sequence ID" value="CAL8145500.1"/>
    <property type="molecule type" value="Genomic_DNA"/>
</dbReference>
<sequence>MSHKGPEIVFFINGLLELDQKFDGAVQNVELNSLEQLNGILVRTVAFSLGVTPLFFVFGFHWFAPCKPSLAFSWVLGECKNDTEESDLFHLLFRSVFKLIIFLPNVWAWTTGMDAVVFGVCAHHILCVISLRSYLTAFYDSAINNKGYFKKISTYRSIQVLAQPMNAVMEKGLLISCTVATCCIAFDITGLVKLPWTKQNSFLLTICFLLATNALLYIVIAVGGQVGVHAESKKVMEKLNRYHLLETMKGGLEYKWSSRFFRSCSKIKIKLGPNNYLEEMTPLVLVQNGINLTLTTLLLSS</sequence>
<evidence type="ECO:0008006" key="4">
    <source>
        <dbReference type="Google" id="ProtNLM"/>
    </source>
</evidence>
<keyword evidence="1" id="KW-1133">Transmembrane helix</keyword>
<organism evidence="2 3">
    <name type="scientific">Orchesella dallaii</name>
    <dbReference type="NCBI Taxonomy" id="48710"/>
    <lineage>
        <taxon>Eukaryota</taxon>
        <taxon>Metazoa</taxon>
        <taxon>Ecdysozoa</taxon>
        <taxon>Arthropoda</taxon>
        <taxon>Hexapoda</taxon>
        <taxon>Collembola</taxon>
        <taxon>Entomobryomorpha</taxon>
        <taxon>Entomobryoidea</taxon>
        <taxon>Orchesellidae</taxon>
        <taxon>Orchesellinae</taxon>
        <taxon>Orchesella</taxon>
    </lineage>
</organism>
<reference evidence="2 3" key="1">
    <citation type="submission" date="2024-08" db="EMBL/GenBank/DDBJ databases">
        <authorList>
            <person name="Cucini C."/>
            <person name="Frati F."/>
        </authorList>
    </citation>
    <scope>NUCLEOTIDE SEQUENCE [LARGE SCALE GENOMIC DNA]</scope>
</reference>
<evidence type="ECO:0000313" key="2">
    <source>
        <dbReference type="EMBL" id="CAL8145500.1"/>
    </source>
</evidence>
<feature type="transmembrane region" description="Helical" evidence="1">
    <location>
        <begin position="202"/>
        <end position="228"/>
    </location>
</feature>
<feature type="transmembrane region" description="Helical" evidence="1">
    <location>
        <begin position="40"/>
        <end position="64"/>
    </location>
</feature>
<keyword evidence="1" id="KW-0812">Transmembrane</keyword>
<keyword evidence="3" id="KW-1185">Reference proteome</keyword>
<gene>
    <name evidence="2" type="ORF">ODALV1_LOCUS30512</name>
</gene>
<feature type="transmembrane region" description="Helical" evidence="1">
    <location>
        <begin position="115"/>
        <end position="135"/>
    </location>
</feature>
<evidence type="ECO:0000256" key="1">
    <source>
        <dbReference type="SAM" id="Phobius"/>
    </source>
</evidence>
<protein>
    <recommendedName>
        <fullName evidence="4">Gustatory receptor</fullName>
    </recommendedName>
</protein>
<comment type="caution">
    <text evidence="2">The sequence shown here is derived from an EMBL/GenBank/DDBJ whole genome shotgun (WGS) entry which is preliminary data.</text>
</comment>